<sequence>MVLTRLSLFMIIPCILTAAALFNGCGIKNDYTKKQMFRLCADCNAPAGQRNRSTGVPLVVKRLEISPEFSGAGFVYRVNQNRFTKDYYNNYMTSPARMISDVMFEALVDSPHFAPAPKNRIPDDIFQLWGKITALYRDQRNASTVSAVVSMALNLDRLNKAGVTKVLSKTYSAQIPLGTDTSPKAYTQALNRGLARIIKNLLSDFQNVTPPADNQ</sequence>
<keyword evidence="1" id="KW-0472">Membrane</keyword>
<name>A0A850T658_9BACT</name>
<protein>
    <submittedName>
        <fullName evidence="2">ABC transporter</fullName>
    </submittedName>
</protein>
<evidence type="ECO:0000313" key="2">
    <source>
        <dbReference type="EMBL" id="NWH04455.1"/>
    </source>
</evidence>
<dbReference type="AlphaFoldDB" id="A0A850T658"/>
<keyword evidence="3" id="KW-1185">Reference proteome</keyword>
<evidence type="ECO:0000313" key="3">
    <source>
        <dbReference type="Proteomes" id="UP000553343"/>
    </source>
</evidence>
<feature type="transmembrane region" description="Helical" evidence="1">
    <location>
        <begin position="6"/>
        <end position="27"/>
    </location>
</feature>
<dbReference type="SUPFAM" id="SSF159594">
    <property type="entry name" value="XCC0632-like"/>
    <property type="match status" value="1"/>
</dbReference>
<comment type="caution">
    <text evidence="2">The sequence shown here is derived from an EMBL/GenBank/DDBJ whole genome shotgun (WGS) entry which is preliminary data.</text>
</comment>
<keyword evidence="1" id="KW-1133">Transmembrane helix</keyword>
<dbReference type="Proteomes" id="UP000553343">
    <property type="component" value="Unassembled WGS sequence"/>
</dbReference>
<dbReference type="EMBL" id="JACADJ010000012">
    <property type="protein sequence ID" value="NWH04455.1"/>
    <property type="molecule type" value="Genomic_DNA"/>
</dbReference>
<keyword evidence="1" id="KW-0812">Transmembrane</keyword>
<organism evidence="2 3">
    <name type="scientific">Desulfobacter latus</name>
    <dbReference type="NCBI Taxonomy" id="2292"/>
    <lineage>
        <taxon>Bacteria</taxon>
        <taxon>Pseudomonadati</taxon>
        <taxon>Thermodesulfobacteriota</taxon>
        <taxon>Desulfobacteria</taxon>
        <taxon>Desulfobacterales</taxon>
        <taxon>Desulfobacteraceae</taxon>
        <taxon>Desulfobacter</taxon>
    </lineage>
</organism>
<accession>A0A850T658</accession>
<evidence type="ECO:0000256" key="1">
    <source>
        <dbReference type="SAM" id="Phobius"/>
    </source>
</evidence>
<gene>
    <name evidence="2" type="ORF">HXW94_05525</name>
</gene>
<dbReference type="Gene3D" id="3.40.50.10610">
    <property type="entry name" value="ABC-type transport auxiliary lipoprotein component"/>
    <property type="match status" value="1"/>
</dbReference>
<reference evidence="2 3" key="1">
    <citation type="submission" date="2020-06" db="EMBL/GenBank/DDBJ databases">
        <title>High-quality draft genome of sulfate reducer Desulfobacter latus type strain AcrS2 isolated from marine sediment.</title>
        <authorList>
            <person name="Hoppe M."/>
            <person name="Larsen C.K."/>
            <person name="Marshall I.P.G."/>
            <person name="Schramm A."/>
            <person name="Marietou A.G."/>
        </authorList>
    </citation>
    <scope>NUCLEOTIDE SEQUENCE [LARGE SCALE GENOMIC DNA]</scope>
    <source>
        <strain evidence="2 3">AcRS2</strain>
    </source>
</reference>
<proteinExistence type="predicted"/>